<evidence type="ECO:0000256" key="1">
    <source>
        <dbReference type="ARBA" id="ARBA00023172"/>
    </source>
</evidence>
<comment type="caution">
    <text evidence="3">The sequence shown here is derived from an EMBL/GenBank/DDBJ whole genome shotgun (WGS) entry which is preliminary data.</text>
</comment>
<dbReference type="AlphaFoldDB" id="A0A5M6IL09"/>
<evidence type="ECO:0000313" key="3">
    <source>
        <dbReference type="EMBL" id="KAA5608607.1"/>
    </source>
</evidence>
<proteinExistence type="predicted"/>
<dbReference type="Gene3D" id="1.10.443.10">
    <property type="entry name" value="Intergrase catalytic core"/>
    <property type="match status" value="1"/>
</dbReference>
<dbReference type="RefSeq" id="WP_150045222.1">
    <property type="nucleotide sequence ID" value="NZ_OW485604.1"/>
</dbReference>
<organism evidence="3 4">
    <name type="scientific">Rhodovastum atsumiense</name>
    <dbReference type="NCBI Taxonomy" id="504468"/>
    <lineage>
        <taxon>Bacteria</taxon>
        <taxon>Pseudomonadati</taxon>
        <taxon>Pseudomonadota</taxon>
        <taxon>Alphaproteobacteria</taxon>
        <taxon>Acetobacterales</taxon>
        <taxon>Acetobacteraceae</taxon>
        <taxon>Rhodovastum</taxon>
    </lineage>
</organism>
<accession>A0A5M6IL09</accession>
<protein>
    <submittedName>
        <fullName evidence="3">Uncharacterized protein</fullName>
    </submittedName>
</protein>
<dbReference type="EMBL" id="VWPK01000075">
    <property type="protein sequence ID" value="KAA5608607.1"/>
    <property type="molecule type" value="Genomic_DNA"/>
</dbReference>
<dbReference type="SUPFAM" id="SSF56349">
    <property type="entry name" value="DNA breaking-rejoining enzymes"/>
    <property type="match status" value="1"/>
</dbReference>
<gene>
    <name evidence="3" type="ORF">F1189_28215</name>
</gene>
<reference evidence="3 4" key="1">
    <citation type="submission" date="2019-09" db="EMBL/GenBank/DDBJ databases">
        <title>Genome sequence of Rhodovastum atsumiense, a diverse member of the Acetobacteraceae family of non-sulfur purple photosynthetic bacteria.</title>
        <authorList>
            <person name="Meyer T."/>
            <person name="Kyndt J."/>
        </authorList>
    </citation>
    <scope>NUCLEOTIDE SEQUENCE [LARGE SCALE GENOMIC DNA]</scope>
    <source>
        <strain evidence="3 4">DSM 21279</strain>
    </source>
</reference>
<feature type="region of interest" description="Disordered" evidence="2">
    <location>
        <begin position="292"/>
        <end position="315"/>
    </location>
</feature>
<dbReference type="OrthoDB" id="7594716at2"/>
<dbReference type="GO" id="GO:0015074">
    <property type="term" value="P:DNA integration"/>
    <property type="evidence" value="ECO:0007669"/>
    <property type="project" value="InterPro"/>
</dbReference>
<sequence>MTAIFSRADHDRVLGGYAKPTWLVASKPDAESDLVFEGPAADLRHNYWIARTEDPEKVRVTDFPLDFGQPVAERLLLTDASRASDLLSGKVVAIETLRGQYLSANGARAVQSWLSHFLWFVRWRLALGVPQFQRLSLSLFDHFCDRLQDGRLALVPIENRIVHLEKRLREGEWTWPVSKWKKRQIDVVALATELGVSRQALYGEIRQRLMDLIESTAPELVFGMGREADLDPESADAYSTDDEGLASGSVSRVLSSWRRFHYCSSVGLLPHDPLTFDPFKEISLTARVKQIARKPKPDAGEGKNGGRTGTPGPEHWLRLLDGAARWVMDYSEPITKICRLAREKQIEIYPTPWFTPRREERFTADVLAIIDTNLTAEHPGAPRIAPRWKRHGRPGRRGDFEGMTLDDALGHVVTACLVLIGGFSARRGGELDSLQAGCAYKDPSGSGNWLMTSYIEKTIRDNAEIPIPAMVAVAVQLLEELSETARERDGTNWLTAIYRPSVTSSDKDVDKRSYLRAKLAATLNEFAELVGARKDDDGNIWHFSAHQLRRGFSIYYYHGNRFSNLDALSRFLRHYDPEMTLRYITEVLHGALMRLREVIEARSRQAIAEGETATSDPILTEARAAATSLAELAQEHEEVRQEHFVIRTLEVYDGDETPIGQGAATLYDELEDMVAKARRSIRIKGRSNISPNEEREALITQLRKHAPALYIEPHSGKHAHCRCKPHTPTDLTHAVCLQNKARETGITDSVRPDFAFASAEDCYGCRHGIAFSENVAVMNRKVDEAEAAAVKSPNETFRVAAKARLEAYQAKLGGARQAVRGHQRL</sequence>
<keyword evidence="4" id="KW-1185">Reference proteome</keyword>
<evidence type="ECO:0000256" key="2">
    <source>
        <dbReference type="SAM" id="MobiDB-lite"/>
    </source>
</evidence>
<name>A0A5M6IL09_9PROT</name>
<dbReference type="InterPro" id="IPR011010">
    <property type="entry name" value="DNA_brk_join_enz"/>
</dbReference>
<dbReference type="Proteomes" id="UP000325255">
    <property type="component" value="Unassembled WGS sequence"/>
</dbReference>
<dbReference type="GO" id="GO:0006310">
    <property type="term" value="P:DNA recombination"/>
    <property type="evidence" value="ECO:0007669"/>
    <property type="project" value="UniProtKB-KW"/>
</dbReference>
<dbReference type="InterPro" id="IPR013762">
    <property type="entry name" value="Integrase-like_cat_sf"/>
</dbReference>
<dbReference type="GO" id="GO:0003677">
    <property type="term" value="F:DNA binding"/>
    <property type="evidence" value="ECO:0007669"/>
    <property type="project" value="InterPro"/>
</dbReference>
<evidence type="ECO:0000313" key="4">
    <source>
        <dbReference type="Proteomes" id="UP000325255"/>
    </source>
</evidence>
<keyword evidence="1" id="KW-0233">DNA recombination</keyword>